<name>A0A7H0K9A7_9CORY</name>
<sequence length="924" mass="103692">MKQSETNQLGATGQSLTQYKFERLGWGPVPVAQHDVGTDFFVQVRDPDRNETGALLGVQTKTGPHAFKRRAILEGQQGWYYSIDATHRDYWVEHDCPHILLLIDHEKEEGYWQSISPETTISAGKNWRIFVPEENLLGEESRDRLFKYALSGNRKGSWEGTVWGGRERLSSENQLRAAFLTPRLIAPHPNEGRGPKDYLEAIACVLSGRTSLIARYGHKGQGWLFPDKHEPDSALSEIYALLLSWFSGGKFGSGRAQRDFLYSNHEYVAWVVCNASYYLELGKAEDARKVLSNAIHSPRKFSDGDFAWLSVCLSWALRDVGKVEEAEITLEHALSLSALLRNDPTGGSLRSSTISSLLAIRFARQTGDSLQASLNGLDNQSNLWMDQLENKGLSASLTNSARELLQDRSIRLGKNDAGYVSLRAASLVSVLSGNASRWRHTTQMLTFHLLCSYQDGILDPSTTSRALQCLPSQELKLFVKHSIRKGAIDPVLDYVKQIGPDAATFSNIRTDLEVVKLTADYLSTEEASRLASWLLQEIREEYPTVRRLHTYAGSHLPFIDTLADLYPVADREVQSAIREHLIKVLPLGDESLSSHYSSWFLMINPSHWKTGQIEQIVDSRKNCGDTLRSVIDQVFPRHNTELFAELTGQIEAGSIRAYLNFGLDRALPRTHFASVIEELRKVVEDDIKSSERGASFGRSYSPIVELARLSLIFPEASCWGEIISFLRPHFVRAEETRRALRFLAQHAGEIPRNLVDPLSAVALSWSHKALDSFFVQGQIQEEIRANALELFFKLNANEFSSLEQLKLLTGNRFEIVAGLRVADFHQTIDNWSLALFTEHEISEISALALSLVAQRWIGSSTGETDDLWEIINESLDSHSVDCQVVLLNTALASPSEGPRRTALLKRLAESRFIRIAEHAHSGLQ</sequence>
<protein>
    <submittedName>
        <fullName evidence="2">DUF4365 domain-containing protein</fullName>
    </submittedName>
</protein>
<evidence type="ECO:0000259" key="1">
    <source>
        <dbReference type="Pfam" id="PF14280"/>
    </source>
</evidence>
<feature type="domain" description="DUF4365" evidence="1">
    <location>
        <begin position="13"/>
        <end position="148"/>
    </location>
</feature>
<proteinExistence type="predicted"/>
<reference evidence="2 3" key="1">
    <citation type="submission" date="2020-05" db="EMBL/GenBank/DDBJ databases">
        <title>Descriptions of Corynebacterium xxxx sp. nov., Corynebacterium yyyy sp. nov. and Corynebacterium zzzz sp. nov.</title>
        <authorList>
            <person name="Zhang G."/>
        </authorList>
    </citation>
    <scope>NUCLEOTIDE SEQUENCE [LARGE SCALE GENOMIC DNA]</scope>
    <source>
        <strain evidence="3">zg-913</strain>
    </source>
</reference>
<dbReference type="SUPFAM" id="SSF48452">
    <property type="entry name" value="TPR-like"/>
    <property type="match status" value="1"/>
</dbReference>
<evidence type="ECO:0000313" key="3">
    <source>
        <dbReference type="Proteomes" id="UP000577408"/>
    </source>
</evidence>
<dbReference type="InterPro" id="IPR011990">
    <property type="entry name" value="TPR-like_helical_dom_sf"/>
</dbReference>
<dbReference type="RefSeq" id="WP_181193074.1">
    <property type="nucleotide sequence ID" value="NZ_JABFED010000010.1"/>
</dbReference>
<organism evidence="2 3">
    <name type="scientific">Corynebacterium wankanglinii</name>
    <dbReference type="NCBI Taxonomy" id="2735136"/>
    <lineage>
        <taxon>Bacteria</taxon>
        <taxon>Bacillati</taxon>
        <taxon>Actinomycetota</taxon>
        <taxon>Actinomycetes</taxon>
        <taxon>Mycobacteriales</taxon>
        <taxon>Corynebacteriaceae</taxon>
        <taxon>Corynebacterium</taxon>
    </lineage>
</organism>
<gene>
    <name evidence="2" type="ORF">HMA55_10915</name>
</gene>
<accession>A0A7H0K9A7</accession>
<keyword evidence="3" id="KW-1185">Reference proteome</keyword>
<dbReference type="Pfam" id="PF14280">
    <property type="entry name" value="DUF4365"/>
    <property type="match status" value="1"/>
</dbReference>
<dbReference type="Proteomes" id="UP000577408">
    <property type="component" value="Unassembled WGS sequence"/>
</dbReference>
<dbReference type="EMBL" id="JABFED010000010">
    <property type="protein sequence ID" value="MBA1838385.1"/>
    <property type="molecule type" value="Genomic_DNA"/>
</dbReference>
<comment type="caution">
    <text evidence="2">The sequence shown here is derived from an EMBL/GenBank/DDBJ whole genome shotgun (WGS) entry which is preliminary data.</text>
</comment>
<dbReference type="InterPro" id="IPR025375">
    <property type="entry name" value="DUF4365"/>
</dbReference>
<evidence type="ECO:0000313" key="2">
    <source>
        <dbReference type="EMBL" id="MBA1838385.1"/>
    </source>
</evidence>
<dbReference type="AlphaFoldDB" id="A0A7H0K9A7"/>